<dbReference type="CDD" id="cd03244">
    <property type="entry name" value="ABCC_MRP_domain2"/>
    <property type="match status" value="1"/>
</dbReference>
<evidence type="ECO:0000256" key="6">
    <source>
        <dbReference type="ARBA" id="ARBA00022840"/>
    </source>
</evidence>
<keyword evidence="12" id="KW-0378">Hydrolase</keyword>
<dbReference type="SMART" id="SM00382">
    <property type="entry name" value="AAA"/>
    <property type="match status" value="2"/>
</dbReference>
<evidence type="ECO:0000256" key="4">
    <source>
        <dbReference type="ARBA" id="ARBA00022692"/>
    </source>
</evidence>
<feature type="transmembrane region" description="Helical" evidence="9">
    <location>
        <begin position="417"/>
        <end position="436"/>
    </location>
</feature>
<dbReference type="InterPro" id="IPR027417">
    <property type="entry name" value="P-loop_NTPase"/>
</dbReference>
<evidence type="ECO:0000256" key="3">
    <source>
        <dbReference type="ARBA" id="ARBA00022448"/>
    </source>
</evidence>
<feature type="transmembrane region" description="Helical" evidence="9">
    <location>
        <begin position="1038"/>
        <end position="1059"/>
    </location>
</feature>
<keyword evidence="3" id="KW-0813">Transport</keyword>
<feature type="domain" description="ABC transmembrane type-1" evidence="11">
    <location>
        <begin position="196"/>
        <end position="472"/>
    </location>
</feature>
<dbReference type="Gene3D" id="3.40.50.300">
    <property type="entry name" value="P-loop containing nucleotide triphosphate hydrolases"/>
    <property type="match status" value="2"/>
</dbReference>
<evidence type="ECO:0000313" key="12">
    <source>
        <dbReference type="EMBL" id="KAJ5727734.1"/>
    </source>
</evidence>
<protein>
    <submittedName>
        <fullName evidence="12">P-loop containing nucleoside triphosphate hydrolase protein</fullName>
    </submittedName>
</protein>
<dbReference type="FunFam" id="3.40.50.300:FF:001354">
    <property type="entry name" value="ATP-binding cassette (ABC) transporter, putative"/>
    <property type="match status" value="1"/>
</dbReference>
<evidence type="ECO:0000256" key="8">
    <source>
        <dbReference type="ARBA" id="ARBA00023136"/>
    </source>
</evidence>
<evidence type="ECO:0000259" key="10">
    <source>
        <dbReference type="PROSITE" id="PS50893"/>
    </source>
</evidence>
<gene>
    <name evidence="12" type="ORF">N7493_005554</name>
</gene>
<dbReference type="Pfam" id="PF00664">
    <property type="entry name" value="ABC_membrane"/>
    <property type="match status" value="2"/>
</dbReference>
<dbReference type="GO" id="GO:0016887">
    <property type="term" value="F:ATP hydrolysis activity"/>
    <property type="evidence" value="ECO:0007669"/>
    <property type="project" value="InterPro"/>
</dbReference>
<dbReference type="Proteomes" id="UP001215712">
    <property type="component" value="Unassembled WGS sequence"/>
</dbReference>
<comment type="subcellular location">
    <subcellularLocation>
        <location evidence="1">Membrane</location>
        <topology evidence="1">Multi-pass membrane protein</topology>
    </subcellularLocation>
</comment>
<sequence>MYSDKDGTASEESEAHYQAQTRPLLFLTSVLSFLGFVVAALDGHLSLHWQTHPSTLWTAALRGSLLAISIVAVQIHTKYLDPEGSFWELSAVSCELYLAFVTAFIQLLFPRRPNVFSPDGKPIDRESSVSVLARYSMQWCENALAIAGSGVRIDGLPRLNWKTRSGSQPLITLSKISLWNHILSERFFGFALQWTLMLVRSVITFGAPYCIMQLLRCLEDNNTPTNTAWIWLMGITVSSVADTVLHYHMAWIQWSEMGIPVRAQLIMAIFSKALRCKDIKLAGDKPEATNLISSDTVSFSKFTAVNYILPFSFVRFFLSILFLLRLLGWKSTAVAVLVTVATVPIHRRVINQERVAKKGLVAARDKKTKTTSEALHALRQIKFSALEAQWEERIEVCRQEELKHIGRAFLATNIRSVWKVASPFIVATAAVFTYVYTENQMSSSIIFPMIELLPHLQGTLGFVPVVFQDYFAARANAKRMETFLRAPELQRTVDPSPTSSVSFRDASVAWPSDEAKKPDDSSRRFILQDISLEFPVGELSVIHGETGSGKSLLLAAIIGEIDLLSGSIAAPSSNQPVAFVSQTPWLQNSTVRDNILFGSEFDEARYQKVLQACALEPDLAALPKGDQTHIGLRGVKLSGGQRARVSFGRALYSQAQLMVLDDIFSALDSHIAREIFTALTGELCEGRTRILATHQVSLCLPKAKYLVEVHENTTRSAQNIAFEETAVKGAGVEVTNELSPPLEKPKKVASPKSNVKPARSFAQTDLDTYKSYFTATGSWSFFVVYIIGIVSKQAVAALTTWALGQINSARPKLPSHEQKEGGLQGHLHSYLLGTVLAVVLECAFNVHTFSGSLRASQTLFRRMTSNVLRMPLLWLDNTPMGDMLKRFSADARQVDDQLLQAVSEFVNCLIKLMIVLAIGMYNSVYTGLLTVIILYWCSQVGKGYMKARTLVKRGESESNAEILEFFTASSAGVSTIRAFGVADQFVDQMSRRIDDLSTVRRHFWIFNRWLGLQMSLAGIFFSTGTGIILLLSRSVIDASHLGFTLTFSMGFAHASFSAVNTFGMLETYMQAANAIISYSELKTEQQGGDDVPIDWPSQGEVQVEELNVAYSPDLPKVLKDVSLSVGAGKRIGIVGRTGAGKSSLTLSLLRFIEPLSGTICIDNIDISKIKLESLRSRIGFIPQDPVLFSGSIESNLDYFHQFSKDRLNEVLRRVGLLSEGENEKAGSFTLDSQISAGGGNMSQGQRQLLCLARVLLKDPKIVILDEATSAVDDKTDQEIQDTIRNEFSRTLIVVAHRLRTIASFDQIVVIEDGRVGEIGSPAELLQSKGLFYELVQKSEDRDVVTNIACQ</sequence>
<evidence type="ECO:0000256" key="9">
    <source>
        <dbReference type="SAM" id="Phobius"/>
    </source>
</evidence>
<dbReference type="PROSITE" id="PS50929">
    <property type="entry name" value="ABC_TM1F"/>
    <property type="match status" value="2"/>
</dbReference>
<dbReference type="InterPro" id="IPR050173">
    <property type="entry name" value="ABC_transporter_C-like"/>
</dbReference>
<dbReference type="PROSITE" id="PS50893">
    <property type="entry name" value="ABC_TRANSPORTER_2"/>
    <property type="match status" value="2"/>
</dbReference>
<dbReference type="PROSITE" id="PS00211">
    <property type="entry name" value="ABC_TRANSPORTER_1"/>
    <property type="match status" value="2"/>
</dbReference>
<dbReference type="Gene3D" id="1.20.1560.10">
    <property type="entry name" value="ABC transporter type 1, transmembrane domain"/>
    <property type="match status" value="2"/>
</dbReference>
<dbReference type="InterPro" id="IPR036640">
    <property type="entry name" value="ABC1_TM_sf"/>
</dbReference>
<dbReference type="InterPro" id="IPR003593">
    <property type="entry name" value="AAA+_ATPase"/>
</dbReference>
<dbReference type="GO" id="GO:0140359">
    <property type="term" value="F:ABC-type transporter activity"/>
    <property type="evidence" value="ECO:0007669"/>
    <property type="project" value="InterPro"/>
</dbReference>
<evidence type="ECO:0000256" key="2">
    <source>
        <dbReference type="ARBA" id="ARBA00009726"/>
    </source>
</evidence>
<keyword evidence="13" id="KW-1185">Reference proteome</keyword>
<dbReference type="EMBL" id="JAQJAN010000006">
    <property type="protein sequence ID" value="KAJ5727734.1"/>
    <property type="molecule type" value="Genomic_DNA"/>
</dbReference>
<feature type="transmembrane region" description="Helical" evidence="9">
    <location>
        <begin position="1010"/>
        <end position="1032"/>
    </location>
</feature>
<evidence type="ECO:0000256" key="5">
    <source>
        <dbReference type="ARBA" id="ARBA00022741"/>
    </source>
</evidence>
<accession>A0AAD6HMU9</accession>
<dbReference type="CDD" id="cd18604">
    <property type="entry name" value="ABC_6TM_VMR1_D2_like"/>
    <property type="match status" value="1"/>
</dbReference>
<keyword evidence="7 9" id="KW-1133">Transmembrane helix</keyword>
<evidence type="ECO:0000256" key="7">
    <source>
        <dbReference type="ARBA" id="ARBA00022989"/>
    </source>
</evidence>
<dbReference type="InterPro" id="IPR017871">
    <property type="entry name" value="ABC_transporter-like_CS"/>
</dbReference>
<proteinExistence type="inferred from homology"/>
<feature type="transmembrane region" description="Helical" evidence="9">
    <location>
        <begin position="307"/>
        <end position="327"/>
    </location>
</feature>
<dbReference type="InterPro" id="IPR011527">
    <property type="entry name" value="ABC1_TM_dom"/>
</dbReference>
<keyword evidence="5" id="KW-0547">Nucleotide-binding</keyword>
<feature type="transmembrane region" description="Helical" evidence="9">
    <location>
        <begin position="59"/>
        <end position="77"/>
    </location>
</feature>
<dbReference type="SUPFAM" id="SSF90123">
    <property type="entry name" value="ABC transporter transmembrane region"/>
    <property type="match status" value="2"/>
</dbReference>
<organism evidence="12 13">
    <name type="scientific">Penicillium malachiteum</name>
    <dbReference type="NCBI Taxonomy" id="1324776"/>
    <lineage>
        <taxon>Eukaryota</taxon>
        <taxon>Fungi</taxon>
        <taxon>Dikarya</taxon>
        <taxon>Ascomycota</taxon>
        <taxon>Pezizomycotina</taxon>
        <taxon>Eurotiomycetes</taxon>
        <taxon>Eurotiomycetidae</taxon>
        <taxon>Eurotiales</taxon>
        <taxon>Aspergillaceae</taxon>
        <taxon>Penicillium</taxon>
    </lineage>
</organism>
<feature type="transmembrane region" description="Helical" evidence="9">
    <location>
        <begin position="89"/>
        <end position="109"/>
    </location>
</feature>
<evidence type="ECO:0000259" key="11">
    <source>
        <dbReference type="PROSITE" id="PS50929"/>
    </source>
</evidence>
<reference evidence="12" key="2">
    <citation type="submission" date="2023-01" db="EMBL/GenBank/DDBJ databases">
        <authorList>
            <person name="Petersen C."/>
        </authorList>
    </citation>
    <scope>NUCLEOTIDE SEQUENCE</scope>
    <source>
        <strain evidence="12">IBT 17514</strain>
    </source>
</reference>
<dbReference type="GO" id="GO:0005524">
    <property type="term" value="F:ATP binding"/>
    <property type="evidence" value="ECO:0007669"/>
    <property type="project" value="UniProtKB-KW"/>
</dbReference>
<feature type="transmembrane region" description="Helical" evidence="9">
    <location>
        <begin position="912"/>
        <end position="936"/>
    </location>
</feature>
<comment type="similarity">
    <text evidence="2">Belongs to the ABC transporter superfamily. ABCC family. Conjugate transporter (TC 3.A.1.208) subfamily.</text>
</comment>
<keyword evidence="4 9" id="KW-0812">Transmembrane</keyword>
<dbReference type="PANTHER" id="PTHR24223">
    <property type="entry name" value="ATP-BINDING CASSETTE SUB-FAMILY C"/>
    <property type="match status" value="1"/>
</dbReference>
<feature type="transmembrane region" description="Helical" evidence="9">
    <location>
        <begin position="228"/>
        <end position="247"/>
    </location>
</feature>
<reference evidence="12" key="1">
    <citation type="journal article" date="2023" name="IMA Fungus">
        <title>Comparative genomic study of the Penicillium genus elucidates a diverse pangenome and 15 lateral gene transfer events.</title>
        <authorList>
            <person name="Petersen C."/>
            <person name="Sorensen T."/>
            <person name="Nielsen M.R."/>
            <person name="Sondergaard T.E."/>
            <person name="Sorensen J.L."/>
            <person name="Fitzpatrick D.A."/>
            <person name="Frisvad J.C."/>
            <person name="Nielsen K.L."/>
        </authorList>
    </citation>
    <scope>NUCLEOTIDE SEQUENCE</scope>
    <source>
        <strain evidence="12">IBT 17514</strain>
    </source>
</reference>
<evidence type="ECO:0000256" key="1">
    <source>
        <dbReference type="ARBA" id="ARBA00004141"/>
    </source>
</evidence>
<keyword evidence="6" id="KW-0067">ATP-binding</keyword>
<feature type="transmembrane region" description="Helical" evidence="9">
    <location>
        <begin position="187"/>
        <end position="208"/>
    </location>
</feature>
<dbReference type="CDD" id="cd03250">
    <property type="entry name" value="ABCC_MRP_domain1"/>
    <property type="match status" value="1"/>
</dbReference>
<evidence type="ECO:0000313" key="13">
    <source>
        <dbReference type="Proteomes" id="UP001215712"/>
    </source>
</evidence>
<dbReference type="Pfam" id="PF00005">
    <property type="entry name" value="ABC_tran"/>
    <property type="match status" value="2"/>
</dbReference>
<dbReference type="GO" id="GO:0016020">
    <property type="term" value="C:membrane"/>
    <property type="evidence" value="ECO:0007669"/>
    <property type="project" value="UniProtKB-SubCell"/>
</dbReference>
<name>A0AAD6HMU9_9EURO</name>
<dbReference type="SUPFAM" id="SSF52540">
    <property type="entry name" value="P-loop containing nucleoside triphosphate hydrolases"/>
    <property type="match status" value="2"/>
</dbReference>
<feature type="domain" description="ABC transporter" evidence="10">
    <location>
        <begin position="1103"/>
        <end position="1337"/>
    </location>
</feature>
<dbReference type="PANTHER" id="PTHR24223:SF456">
    <property type="entry name" value="MULTIDRUG RESISTANCE-ASSOCIATED PROTEIN LETHAL(2)03659"/>
    <property type="match status" value="1"/>
</dbReference>
<dbReference type="InterPro" id="IPR003439">
    <property type="entry name" value="ABC_transporter-like_ATP-bd"/>
</dbReference>
<feature type="transmembrane region" description="Helical" evidence="9">
    <location>
        <begin position="24"/>
        <end position="47"/>
    </location>
</feature>
<feature type="domain" description="ABC transporter" evidence="10">
    <location>
        <begin position="501"/>
        <end position="736"/>
    </location>
</feature>
<keyword evidence="8 9" id="KW-0472">Membrane</keyword>
<comment type="caution">
    <text evidence="12">The sequence shown here is derived from an EMBL/GenBank/DDBJ whole genome shotgun (WGS) entry which is preliminary data.</text>
</comment>
<feature type="domain" description="ABC transmembrane type-1" evidence="11">
    <location>
        <begin position="830"/>
        <end position="1067"/>
    </location>
</feature>